<organism evidence="1">
    <name type="scientific">Rhizophora mucronata</name>
    <name type="common">Asiatic mangrove</name>
    <dbReference type="NCBI Taxonomy" id="61149"/>
    <lineage>
        <taxon>Eukaryota</taxon>
        <taxon>Viridiplantae</taxon>
        <taxon>Streptophyta</taxon>
        <taxon>Embryophyta</taxon>
        <taxon>Tracheophyta</taxon>
        <taxon>Spermatophyta</taxon>
        <taxon>Magnoliopsida</taxon>
        <taxon>eudicotyledons</taxon>
        <taxon>Gunneridae</taxon>
        <taxon>Pentapetalae</taxon>
        <taxon>rosids</taxon>
        <taxon>fabids</taxon>
        <taxon>Malpighiales</taxon>
        <taxon>Rhizophoraceae</taxon>
        <taxon>Rhizophora</taxon>
    </lineage>
</organism>
<reference evidence="1" key="1">
    <citation type="submission" date="2018-02" db="EMBL/GenBank/DDBJ databases">
        <title>Rhizophora mucronata_Transcriptome.</title>
        <authorList>
            <person name="Meera S.P."/>
            <person name="Sreeshan A."/>
            <person name="Augustine A."/>
        </authorList>
    </citation>
    <scope>NUCLEOTIDE SEQUENCE</scope>
    <source>
        <tissue evidence="1">Leaf</tissue>
    </source>
</reference>
<evidence type="ECO:0000313" key="1">
    <source>
        <dbReference type="EMBL" id="MBX59971.1"/>
    </source>
</evidence>
<dbReference type="AlphaFoldDB" id="A0A2P2PYZ1"/>
<protein>
    <submittedName>
        <fullName evidence="1">Uncharacterized protein</fullName>
    </submittedName>
</protein>
<proteinExistence type="predicted"/>
<dbReference type="EMBL" id="GGEC01079487">
    <property type="protein sequence ID" value="MBX59971.1"/>
    <property type="molecule type" value="Transcribed_RNA"/>
</dbReference>
<name>A0A2P2PYZ1_RHIMU</name>
<accession>A0A2P2PYZ1</accession>
<sequence length="40" mass="4873">MQFINNHHVYQIMIVYMKPFLIIVNKIGVQHHHTFQILEP</sequence>